<feature type="compositionally biased region" description="Polar residues" evidence="1">
    <location>
        <begin position="115"/>
        <end position="128"/>
    </location>
</feature>
<dbReference type="Proteomes" id="UP000789390">
    <property type="component" value="Unassembled WGS sequence"/>
</dbReference>
<reference evidence="2" key="1">
    <citation type="submission" date="2021-11" db="EMBL/GenBank/DDBJ databases">
        <authorList>
            <person name="Schell T."/>
        </authorList>
    </citation>
    <scope>NUCLEOTIDE SEQUENCE</scope>
    <source>
        <strain evidence="2">M5</strain>
    </source>
</reference>
<feature type="compositionally biased region" description="Low complexity" evidence="1">
    <location>
        <begin position="1"/>
        <end position="18"/>
    </location>
</feature>
<evidence type="ECO:0000313" key="2">
    <source>
        <dbReference type="EMBL" id="CAH0113719.1"/>
    </source>
</evidence>
<evidence type="ECO:0000313" key="3">
    <source>
        <dbReference type="Proteomes" id="UP000789390"/>
    </source>
</evidence>
<gene>
    <name evidence="2" type="ORF">DGAL_LOCUS17628</name>
</gene>
<sequence>MHLKVASSSSAAPAADPSLVLAKPNNDKDDDDEKKLEKRQENEPVVGRPQLEENAVAVKPEEELELVDPKENVVEHPEAENDETKFKEIREEMDIGELDKNVANAAESSKEANDNVINEPNLINSQGENLDEEPQLLDTNPRFRNFKARVMHKKADDDNNLPEDQEIENEHEDDRVDNK</sequence>
<keyword evidence="3" id="KW-1185">Reference proteome</keyword>
<organism evidence="2 3">
    <name type="scientific">Daphnia galeata</name>
    <dbReference type="NCBI Taxonomy" id="27404"/>
    <lineage>
        <taxon>Eukaryota</taxon>
        <taxon>Metazoa</taxon>
        <taxon>Ecdysozoa</taxon>
        <taxon>Arthropoda</taxon>
        <taxon>Crustacea</taxon>
        <taxon>Branchiopoda</taxon>
        <taxon>Diplostraca</taxon>
        <taxon>Cladocera</taxon>
        <taxon>Anomopoda</taxon>
        <taxon>Daphniidae</taxon>
        <taxon>Daphnia</taxon>
    </lineage>
</organism>
<feature type="region of interest" description="Disordered" evidence="1">
    <location>
        <begin position="1"/>
        <end position="63"/>
    </location>
</feature>
<evidence type="ECO:0000256" key="1">
    <source>
        <dbReference type="SAM" id="MobiDB-lite"/>
    </source>
</evidence>
<feature type="compositionally biased region" description="Acidic residues" evidence="1">
    <location>
        <begin position="158"/>
        <end position="171"/>
    </location>
</feature>
<dbReference type="EMBL" id="CAKKLH010000344">
    <property type="protein sequence ID" value="CAH0113719.1"/>
    <property type="molecule type" value="Genomic_DNA"/>
</dbReference>
<feature type="compositionally biased region" description="Basic and acidic residues" evidence="1">
    <location>
        <begin position="33"/>
        <end position="42"/>
    </location>
</feature>
<name>A0A8J2WCY9_9CRUS</name>
<protein>
    <submittedName>
        <fullName evidence="2">Uncharacterized protein</fullName>
    </submittedName>
</protein>
<feature type="region of interest" description="Disordered" evidence="1">
    <location>
        <begin position="105"/>
        <end position="179"/>
    </location>
</feature>
<accession>A0A8J2WCY9</accession>
<proteinExistence type="predicted"/>
<dbReference type="AlphaFoldDB" id="A0A8J2WCY9"/>
<comment type="caution">
    <text evidence="2">The sequence shown here is derived from an EMBL/GenBank/DDBJ whole genome shotgun (WGS) entry which is preliminary data.</text>
</comment>